<evidence type="ECO:0000313" key="2">
    <source>
        <dbReference type="Proteomes" id="UP000000768"/>
    </source>
</evidence>
<organism evidence="1 2">
    <name type="scientific">Sorghum bicolor</name>
    <name type="common">Sorghum</name>
    <name type="synonym">Sorghum vulgare</name>
    <dbReference type="NCBI Taxonomy" id="4558"/>
    <lineage>
        <taxon>Eukaryota</taxon>
        <taxon>Viridiplantae</taxon>
        <taxon>Streptophyta</taxon>
        <taxon>Embryophyta</taxon>
        <taxon>Tracheophyta</taxon>
        <taxon>Spermatophyta</taxon>
        <taxon>Magnoliopsida</taxon>
        <taxon>Liliopsida</taxon>
        <taxon>Poales</taxon>
        <taxon>Poaceae</taxon>
        <taxon>PACMAD clade</taxon>
        <taxon>Panicoideae</taxon>
        <taxon>Andropogonodae</taxon>
        <taxon>Andropogoneae</taxon>
        <taxon>Sorghinae</taxon>
        <taxon>Sorghum</taxon>
    </lineage>
</organism>
<protein>
    <submittedName>
        <fullName evidence="1">Uncharacterized protein</fullName>
    </submittedName>
</protein>
<evidence type="ECO:0000313" key="1">
    <source>
        <dbReference type="EMBL" id="OQU82949.1"/>
    </source>
</evidence>
<dbReference type="EMBL" id="CM000764">
    <property type="protein sequence ID" value="OQU82949.1"/>
    <property type="molecule type" value="Genomic_DNA"/>
</dbReference>
<keyword evidence="2" id="KW-1185">Reference proteome</keyword>
<dbReference type="InParanoid" id="A0A1Z5RH57"/>
<dbReference type="AlphaFoldDB" id="A0A1Z5RH57"/>
<name>A0A1Z5RH57_SORBI</name>
<dbReference type="Proteomes" id="UP000000768">
    <property type="component" value="Chromosome 5"/>
</dbReference>
<proteinExistence type="predicted"/>
<gene>
    <name evidence="1" type="ORF">SORBI_3005G050350</name>
</gene>
<accession>A0A1Z5RH57</accession>
<reference evidence="1 2" key="1">
    <citation type="journal article" date="2009" name="Nature">
        <title>The Sorghum bicolor genome and the diversification of grasses.</title>
        <authorList>
            <person name="Paterson A.H."/>
            <person name="Bowers J.E."/>
            <person name="Bruggmann R."/>
            <person name="Dubchak I."/>
            <person name="Grimwood J."/>
            <person name="Gundlach H."/>
            <person name="Haberer G."/>
            <person name="Hellsten U."/>
            <person name="Mitros T."/>
            <person name="Poliakov A."/>
            <person name="Schmutz J."/>
            <person name="Spannagl M."/>
            <person name="Tang H."/>
            <person name="Wang X."/>
            <person name="Wicker T."/>
            <person name="Bharti A.K."/>
            <person name="Chapman J."/>
            <person name="Feltus F.A."/>
            <person name="Gowik U."/>
            <person name="Grigoriev I.V."/>
            <person name="Lyons E."/>
            <person name="Maher C.A."/>
            <person name="Martis M."/>
            <person name="Narechania A."/>
            <person name="Otillar R.P."/>
            <person name="Penning B.W."/>
            <person name="Salamov A.A."/>
            <person name="Wang Y."/>
            <person name="Zhang L."/>
            <person name="Carpita N.C."/>
            <person name="Freeling M."/>
            <person name="Gingle A.R."/>
            <person name="Hash C.T."/>
            <person name="Keller B."/>
            <person name="Klein P."/>
            <person name="Kresovich S."/>
            <person name="McCann M.C."/>
            <person name="Ming R."/>
            <person name="Peterson D.G."/>
            <person name="Mehboob-ur-Rahman"/>
            <person name="Ware D."/>
            <person name="Westhoff P."/>
            <person name="Mayer K.F."/>
            <person name="Messing J."/>
            <person name="Rokhsar D.S."/>
        </authorList>
    </citation>
    <scope>NUCLEOTIDE SEQUENCE [LARGE SCALE GENOMIC DNA]</scope>
    <source>
        <strain evidence="2">cv. BTx623</strain>
    </source>
</reference>
<reference evidence="2" key="2">
    <citation type="journal article" date="2018" name="Plant J.">
        <title>The Sorghum bicolor reference genome: improved assembly, gene annotations, a transcriptome atlas, and signatures of genome organization.</title>
        <authorList>
            <person name="McCormick R.F."/>
            <person name="Truong S.K."/>
            <person name="Sreedasyam A."/>
            <person name="Jenkins J."/>
            <person name="Shu S."/>
            <person name="Sims D."/>
            <person name="Kennedy M."/>
            <person name="Amirebrahimi M."/>
            <person name="Weers B.D."/>
            <person name="McKinley B."/>
            <person name="Mattison A."/>
            <person name="Morishige D.T."/>
            <person name="Grimwood J."/>
            <person name="Schmutz J."/>
            <person name="Mullet J.E."/>
        </authorList>
    </citation>
    <scope>NUCLEOTIDE SEQUENCE [LARGE SCALE GENOMIC DNA]</scope>
    <source>
        <strain evidence="2">cv. BTx623</strain>
    </source>
</reference>
<sequence>MAVCSFLLRGSTKYSKDQPPSSPPIKEGNLFLILINDSSTQRRHKCSKKREELHSYLSSLVSPSLGSE</sequence>
<dbReference type="Gramene" id="OQU82949">
    <property type="protein sequence ID" value="OQU82949"/>
    <property type="gene ID" value="SORBI_3005G050350"/>
</dbReference>